<feature type="domain" description="Response regulatory" evidence="4">
    <location>
        <begin position="2"/>
        <end position="117"/>
    </location>
</feature>
<dbReference type="RefSeq" id="WP_002842903.1">
    <property type="nucleotide sequence ID" value="NZ_CAMPYD010000018.1"/>
</dbReference>
<dbReference type="InterPro" id="IPR001789">
    <property type="entry name" value="Sig_transdc_resp-reg_receiver"/>
</dbReference>
<evidence type="ECO:0000256" key="1">
    <source>
        <dbReference type="ARBA" id="ARBA00018672"/>
    </source>
</evidence>
<dbReference type="GeneID" id="79842050"/>
<dbReference type="PANTHER" id="PTHR43228:SF1">
    <property type="entry name" value="TWO-COMPONENT RESPONSE REGULATOR ARR22"/>
    <property type="match status" value="1"/>
</dbReference>
<evidence type="ECO:0000256" key="3">
    <source>
        <dbReference type="PROSITE-ProRule" id="PRU00169"/>
    </source>
</evidence>
<comment type="function">
    <text evidence="2">May play the central regulatory role in sporulation. It may be an element of the effector pathway responsible for the activation of sporulation genes in response to nutritional stress. Spo0A may act in concert with spo0H (a sigma factor) to control the expression of some genes that are critical to the sporulation process.</text>
</comment>
<dbReference type="SMART" id="SM00850">
    <property type="entry name" value="LytTR"/>
    <property type="match status" value="1"/>
</dbReference>
<evidence type="ECO:0000259" key="4">
    <source>
        <dbReference type="PROSITE" id="PS50110"/>
    </source>
</evidence>
<dbReference type="InterPro" id="IPR011006">
    <property type="entry name" value="CheY-like_superfamily"/>
</dbReference>
<dbReference type="PATRIC" id="fig|1261.5.peg.1212"/>
<dbReference type="InterPro" id="IPR052048">
    <property type="entry name" value="ST_Response_Regulator"/>
</dbReference>
<evidence type="ECO:0000256" key="2">
    <source>
        <dbReference type="ARBA" id="ARBA00024867"/>
    </source>
</evidence>
<dbReference type="Gene3D" id="2.40.50.1020">
    <property type="entry name" value="LytTr DNA-binding domain"/>
    <property type="match status" value="1"/>
</dbReference>
<dbReference type="Pfam" id="PF04397">
    <property type="entry name" value="LytTR"/>
    <property type="match status" value="1"/>
</dbReference>
<sequence>MILLVCDDNKKELEKIKNIVNEINYIDHIYACKNGQEMIDIAKNNPVDLIITDIDMPSVNGIDAVGKIKENYRQNVRVIFMTGFPEYSIKSHDYRPVDFIVKPIDTNRLLESISIAYDMIESYRLSNQARVCDTIFIYKFRKSTHMIDYDNILFFEKNGRNINIILDDDSSLSYYEDFTKLQERLPLLFFKSSSKHIINLKKVYKISPLSRTTMNISFKNSNLKAVLNKSVEGDFLYRYHRAKY</sequence>
<dbReference type="Gene3D" id="3.40.50.2300">
    <property type="match status" value="1"/>
</dbReference>
<dbReference type="PANTHER" id="PTHR43228">
    <property type="entry name" value="TWO-COMPONENT RESPONSE REGULATOR"/>
    <property type="match status" value="1"/>
</dbReference>
<dbReference type="PROSITE" id="PS50110">
    <property type="entry name" value="RESPONSE_REGULATORY"/>
    <property type="match status" value="1"/>
</dbReference>
<reference evidence="5 6" key="1">
    <citation type="submission" date="2016-02" db="EMBL/GenBank/DDBJ databases">
        <authorList>
            <person name="Wen L."/>
            <person name="He K."/>
            <person name="Yang H."/>
        </authorList>
    </citation>
    <scope>NUCLEOTIDE SEQUENCE [LARGE SCALE GENOMIC DNA]</scope>
    <source>
        <strain evidence="5 6">MJR8628A</strain>
    </source>
</reference>
<keyword evidence="3" id="KW-0597">Phosphoprotein</keyword>
<dbReference type="SMART" id="SM00448">
    <property type="entry name" value="REC"/>
    <property type="match status" value="1"/>
</dbReference>
<dbReference type="SUPFAM" id="SSF52172">
    <property type="entry name" value="CheY-like"/>
    <property type="match status" value="1"/>
</dbReference>
<accession>A0A135YR44</accession>
<comment type="caution">
    <text evidence="5">The sequence shown here is derived from an EMBL/GenBank/DDBJ whole genome shotgun (WGS) entry which is preliminary data.</text>
</comment>
<name>A0A135YR44_9FIRM</name>
<dbReference type="Proteomes" id="UP000070326">
    <property type="component" value="Unassembled WGS sequence"/>
</dbReference>
<dbReference type="STRING" id="1261.HMPREF3195_01210"/>
<evidence type="ECO:0000313" key="6">
    <source>
        <dbReference type="Proteomes" id="UP000070326"/>
    </source>
</evidence>
<dbReference type="InterPro" id="IPR007492">
    <property type="entry name" value="LytTR_DNA-bd_dom"/>
</dbReference>
<gene>
    <name evidence="5" type="ORF">HMPREF3195_01210</name>
</gene>
<protein>
    <recommendedName>
        <fullName evidence="1">Stage 0 sporulation protein A homolog</fullName>
    </recommendedName>
</protein>
<dbReference type="Pfam" id="PF00072">
    <property type="entry name" value="Response_reg"/>
    <property type="match status" value="1"/>
</dbReference>
<dbReference type="GO" id="GO:0000160">
    <property type="term" value="P:phosphorelay signal transduction system"/>
    <property type="evidence" value="ECO:0007669"/>
    <property type="project" value="InterPro"/>
</dbReference>
<dbReference type="EMBL" id="LSQZ01000062">
    <property type="protein sequence ID" value="KXI11886.1"/>
    <property type="molecule type" value="Genomic_DNA"/>
</dbReference>
<dbReference type="eggNOG" id="COG3279">
    <property type="taxonomic scope" value="Bacteria"/>
</dbReference>
<evidence type="ECO:0000313" key="5">
    <source>
        <dbReference type="EMBL" id="KXI11886.1"/>
    </source>
</evidence>
<dbReference type="GO" id="GO:0003677">
    <property type="term" value="F:DNA binding"/>
    <property type="evidence" value="ECO:0007669"/>
    <property type="project" value="InterPro"/>
</dbReference>
<proteinExistence type="predicted"/>
<dbReference type="AlphaFoldDB" id="A0A135YR44"/>
<organism evidence="5 6">
    <name type="scientific">Peptostreptococcus anaerobius</name>
    <dbReference type="NCBI Taxonomy" id="1261"/>
    <lineage>
        <taxon>Bacteria</taxon>
        <taxon>Bacillati</taxon>
        <taxon>Bacillota</taxon>
        <taxon>Clostridia</taxon>
        <taxon>Peptostreptococcales</taxon>
        <taxon>Peptostreptococcaceae</taxon>
        <taxon>Peptostreptococcus</taxon>
    </lineage>
</organism>
<feature type="modified residue" description="4-aspartylphosphate" evidence="3">
    <location>
        <position position="53"/>
    </location>
</feature>